<evidence type="ECO:0000313" key="1">
    <source>
        <dbReference type="EMBL" id="CAG8581496.1"/>
    </source>
</evidence>
<protein>
    <submittedName>
        <fullName evidence="1">16817_t:CDS:1</fullName>
    </submittedName>
</protein>
<accession>A0ACA9MGA8</accession>
<evidence type="ECO:0000313" key="2">
    <source>
        <dbReference type="Proteomes" id="UP000789366"/>
    </source>
</evidence>
<feature type="non-terminal residue" evidence="1">
    <location>
        <position position="1"/>
    </location>
</feature>
<organism evidence="1 2">
    <name type="scientific">Cetraspora pellucida</name>
    <dbReference type="NCBI Taxonomy" id="1433469"/>
    <lineage>
        <taxon>Eukaryota</taxon>
        <taxon>Fungi</taxon>
        <taxon>Fungi incertae sedis</taxon>
        <taxon>Mucoromycota</taxon>
        <taxon>Glomeromycotina</taxon>
        <taxon>Glomeromycetes</taxon>
        <taxon>Diversisporales</taxon>
        <taxon>Gigasporaceae</taxon>
        <taxon>Cetraspora</taxon>
    </lineage>
</organism>
<proteinExistence type="predicted"/>
<dbReference type="EMBL" id="CAJVPW010007481">
    <property type="protein sequence ID" value="CAG8581496.1"/>
    <property type="molecule type" value="Genomic_DNA"/>
</dbReference>
<keyword evidence="2" id="KW-1185">Reference proteome</keyword>
<gene>
    <name evidence="1" type="ORF">SPELUC_LOCUS6386</name>
</gene>
<name>A0ACA9MGA8_9GLOM</name>
<dbReference type="Proteomes" id="UP000789366">
    <property type="component" value="Unassembled WGS sequence"/>
</dbReference>
<reference evidence="1" key="1">
    <citation type="submission" date="2021-06" db="EMBL/GenBank/DDBJ databases">
        <authorList>
            <person name="Kallberg Y."/>
            <person name="Tangrot J."/>
            <person name="Rosling A."/>
        </authorList>
    </citation>
    <scope>NUCLEOTIDE SEQUENCE</scope>
    <source>
        <strain evidence="1">28 12/20/2015</strain>
    </source>
</reference>
<sequence length="103" mass="12015">GKDILKFKTNVGNVDMVLALIARKDIKFFKRIYKASKKVFKTEKKSEKEVIIVVSDEGGKTVCREKIMDDSEDNDEYVYAVNIVEMGLLNFIIYFHRIKRDHP</sequence>
<comment type="caution">
    <text evidence="1">The sequence shown here is derived from an EMBL/GenBank/DDBJ whole genome shotgun (WGS) entry which is preliminary data.</text>
</comment>